<reference evidence="1" key="1">
    <citation type="submission" date="2021-03" db="EMBL/GenBank/DDBJ databases">
        <title>Evolutionary priming and transition to the ectomycorrhizal habit in an iconic lineage of mushroom-forming fungi: is preadaptation a requirement?</title>
        <authorList>
            <consortium name="DOE Joint Genome Institute"/>
            <person name="Looney B.P."/>
            <person name="Miyauchi S."/>
            <person name="Morin E."/>
            <person name="Drula E."/>
            <person name="Courty P.E."/>
            <person name="Chicoki N."/>
            <person name="Fauchery L."/>
            <person name="Kohler A."/>
            <person name="Kuo A."/>
            <person name="LaButti K."/>
            <person name="Pangilinan J."/>
            <person name="Lipzen A."/>
            <person name="Riley R."/>
            <person name="Andreopoulos W."/>
            <person name="He G."/>
            <person name="Johnson J."/>
            <person name="Barry K.W."/>
            <person name="Grigoriev I.V."/>
            <person name="Nagy L."/>
            <person name="Hibbett D."/>
            <person name="Henrissat B."/>
            <person name="Matheny P.B."/>
            <person name="Labbe J."/>
            <person name="Martin A.F."/>
        </authorList>
    </citation>
    <scope>NUCLEOTIDE SEQUENCE</scope>
    <source>
        <strain evidence="1">BPL698</strain>
    </source>
</reference>
<evidence type="ECO:0000313" key="2">
    <source>
        <dbReference type="Proteomes" id="UP001207468"/>
    </source>
</evidence>
<gene>
    <name evidence="1" type="ORF">F5148DRAFT_805904</name>
</gene>
<name>A0ACC0UD78_9AGAM</name>
<accession>A0ACC0UD78</accession>
<evidence type="ECO:0000313" key="1">
    <source>
        <dbReference type="EMBL" id="KAI9509067.1"/>
    </source>
</evidence>
<sequence>MQRRKSSTPTRFLNSADKRSKSSRYISQQRNGGGGHAGEVTLPSSISWHLCVAHRRRLVSPAYCHLCSDRLPPRTSLVLASCPTAVTGSAASTASPLWPPQCRQLSSPQRSTSFFIPVHHRLDICGSWSISATPAPATSATPVISAPPALSSFVITTPCLGSSHLRLRRPYHFHFVTLT</sequence>
<dbReference type="EMBL" id="JAGFNK010000072">
    <property type="protein sequence ID" value="KAI9509067.1"/>
    <property type="molecule type" value="Genomic_DNA"/>
</dbReference>
<dbReference type="Proteomes" id="UP001207468">
    <property type="component" value="Unassembled WGS sequence"/>
</dbReference>
<proteinExistence type="predicted"/>
<comment type="caution">
    <text evidence="1">The sequence shown here is derived from an EMBL/GenBank/DDBJ whole genome shotgun (WGS) entry which is preliminary data.</text>
</comment>
<organism evidence="1 2">
    <name type="scientific">Russula earlei</name>
    <dbReference type="NCBI Taxonomy" id="71964"/>
    <lineage>
        <taxon>Eukaryota</taxon>
        <taxon>Fungi</taxon>
        <taxon>Dikarya</taxon>
        <taxon>Basidiomycota</taxon>
        <taxon>Agaricomycotina</taxon>
        <taxon>Agaricomycetes</taxon>
        <taxon>Russulales</taxon>
        <taxon>Russulaceae</taxon>
        <taxon>Russula</taxon>
    </lineage>
</organism>
<keyword evidence="2" id="KW-1185">Reference proteome</keyword>
<protein>
    <submittedName>
        <fullName evidence="1">Uncharacterized protein</fullName>
    </submittedName>
</protein>